<keyword evidence="9" id="KW-1185">Reference proteome</keyword>
<name>A0A8R1HUP7_CAEJA</name>
<reference evidence="9" key="1">
    <citation type="submission" date="2010-08" db="EMBL/GenBank/DDBJ databases">
        <authorList>
            <consortium name="Caenorhabditis japonica Sequencing Consortium"/>
            <person name="Wilson R.K."/>
        </authorList>
    </citation>
    <scope>NUCLEOTIDE SEQUENCE [LARGE SCALE GENOMIC DNA]</scope>
    <source>
        <strain evidence="9">DF5081</strain>
    </source>
</reference>
<dbReference type="InterPro" id="IPR002618">
    <property type="entry name" value="UDPGP_fam"/>
</dbReference>
<dbReference type="PANTHER" id="PTHR11952:SF2">
    <property type="entry name" value="LD24639P"/>
    <property type="match status" value="1"/>
</dbReference>
<dbReference type="Gene3D" id="3.90.550.10">
    <property type="entry name" value="Spore Coat Polysaccharide Biosynthesis Protein SpsA, Chain A"/>
    <property type="match status" value="1"/>
</dbReference>
<evidence type="ECO:0000313" key="8">
    <source>
        <dbReference type="EnsemblMetazoa" id="CJA07041.1"/>
    </source>
</evidence>
<comment type="catalytic activity">
    <reaction evidence="6">
        <text>N-acetyl-alpha-D-glucosamine 1-phosphate + UTP + H(+) = UDP-N-acetyl-alpha-D-glucosamine + diphosphate</text>
        <dbReference type="Rhea" id="RHEA:13509"/>
        <dbReference type="ChEBI" id="CHEBI:15378"/>
        <dbReference type="ChEBI" id="CHEBI:33019"/>
        <dbReference type="ChEBI" id="CHEBI:46398"/>
        <dbReference type="ChEBI" id="CHEBI:57705"/>
        <dbReference type="ChEBI" id="CHEBI:57776"/>
        <dbReference type="EC" id="2.7.7.23"/>
    </reaction>
</comment>
<comment type="similarity">
    <text evidence="2">Belongs to the UDPGP type 1 family.</text>
</comment>
<evidence type="ECO:0000256" key="4">
    <source>
        <dbReference type="ARBA" id="ARBA00022679"/>
    </source>
</evidence>
<evidence type="ECO:0000256" key="7">
    <source>
        <dbReference type="SAM" id="MobiDB-lite"/>
    </source>
</evidence>
<protein>
    <recommendedName>
        <fullName evidence="3">UDP-N-acetylglucosamine diphosphorylase</fullName>
        <ecNumber evidence="3">2.7.7.23</ecNumber>
    </recommendedName>
</protein>
<comment type="pathway">
    <text evidence="1">Nucleotide-sugar biosynthesis; UDP-N-acetyl-alpha-D-glucosamine biosynthesis; UDP-N-acetyl-alpha-D-glucosamine from N-acetyl-alpha-D-glucosamine 1-phosphate: step 1/1.</text>
</comment>
<evidence type="ECO:0000313" key="9">
    <source>
        <dbReference type="Proteomes" id="UP000005237"/>
    </source>
</evidence>
<dbReference type="InterPro" id="IPR039741">
    <property type="entry name" value="UDP-sugar_pyrophosphorylase"/>
</dbReference>
<dbReference type="GO" id="GO:0003977">
    <property type="term" value="F:UDP-N-acetylglucosamine diphosphorylase activity"/>
    <property type="evidence" value="ECO:0007669"/>
    <property type="project" value="UniProtKB-EC"/>
</dbReference>
<dbReference type="EC" id="2.7.7.23" evidence="3"/>
<feature type="compositionally biased region" description="Polar residues" evidence="7">
    <location>
        <begin position="461"/>
        <end position="493"/>
    </location>
</feature>
<dbReference type="Proteomes" id="UP000005237">
    <property type="component" value="Unassembled WGS sequence"/>
</dbReference>
<feature type="region of interest" description="Disordered" evidence="7">
    <location>
        <begin position="425"/>
        <end position="529"/>
    </location>
</feature>
<dbReference type="EnsemblMetazoa" id="CJA07041.1">
    <property type="protein sequence ID" value="CJA07041.1"/>
    <property type="gene ID" value="WBGene00126245"/>
</dbReference>
<evidence type="ECO:0000256" key="2">
    <source>
        <dbReference type="ARBA" id="ARBA00010401"/>
    </source>
</evidence>
<dbReference type="SUPFAM" id="SSF53448">
    <property type="entry name" value="Nucleotide-diphospho-sugar transferases"/>
    <property type="match status" value="1"/>
</dbReference>
<feature type="compositionally biased region" description="Polar residues" evidence="7">
    <location>
        <begin position="507"/>
        <end position="521"/>
    </location>
</feature>
<evidence type="ECO:0000256" key="3">
    <source>
        <dbReference type="ARBA" id="ARBA00012457"/>
    </source>
</evidence>
<dbReference type="Pfam" id="PF01704">
    <property type="entry name" value="UDPGP"/>
    <property type="match status" value="1"/>
</dbReference>
<evidence type="ECO:0000256" key="1">
    <source>
        <dbReference type="ARBA" id="ARBA00005208"/>
    </source>
</evidence>
<dbReference type="InterPro" id="IPR029044">
    <property type="entry name" value="Nucleotide-diphossugar_trans"/>
</dbReference>
<keyword evidence="5" id="KW-0548">Nucleotidyltransferase</keyword>
<sequence length="642" mass="70801">MSIAPTKEKILAELPDASALLKFYDELSPEEQVKLYSQLGSLNLSEARNWFTESAEQRAKSTGEDFQPVPVSHHYNTTMMHKPVLDVLWNKGMDAISRGEVCAVVLAGGQATRLGSSQPKGTIPLGINAAFGDSLLGIQAAKIALLQALAGERDHQTPGKIHWAIMTSPGTEAATREHVKELAKHHGFDFEEQITIFSQDEIAAYDEEGNFLLGTKSSVVAAPNGNGGFYSAISSHLPRLRARGIKYFHVYCVDNILCKVADPHFIGFAQANSADVVTKCVAKQMGELVGSVCLDKGKPRVVEYSELGAELAEKKTSDGKFLFGAGSIANHLFTIDFMDRVCSPTARLPYHRAHKKIAYVTDDGTLFKPTKPNGIKLEQFIFDVFEHAENFFIWEVPRDEEFSPLKNAESVGTDCLSTCQRDLERPMINSQLPPTPSSSTSSSTSTSSFQQFPQSYQSPSHVANSMSNSSLMHTPMSNVSEFSSSPMSQQFHTPPSVGMVPSHPIMSPQNAQNQSHFSNNYQSPQQQQQQPSMMMGYSNHNHQMPIQNHLQQRNIQQQQLVFIYFLFTRAQLHNNFCEEELTVSHQNTPPNEPTTAPNAAITAATNATNDAPTTPSQLSAALKFNFSTRSKKKKCKILKKKG</sequence>
<keyword evidence="4" id="KW-0808">Transferase</keyword>
<evidence type="ECO:0000256" key="5">
    <source>
        <dbReference type="ARBA" id="ARBA00022695"/>
    </source>
</evidence>
<feature type="compositionally biased region" description="Low complexity" evidence="7">
    <location>
        <begin position="437"/>
        <end position="460"/>
    </location>
</feature>
<dbReference type="CDD" id="cd04193">
    <property type="entry name" value="UDPGlcNAc_PPase"/>
    <property type="match status" value="1"/>
</dbReference>
<evidence type="ECO:0000256" key="6">
    <source>
        <dbReference type="ARBA" id="ARBA00048493"/>
    </source>
</evidence>
<proteinExistence type="inferred from homology"/>
<dbReference type="PANTHER" id="PTHR11952">
    <property type="entry name" value="UDP- GLUCOSE PYROPHOSPHORYLASE"/>
    <property type="match status" value="1"/>
</dbReference>
<dbReference type="AlphaFoldDB" id="A0A8R1HUP7"/>
<reference evidence="8" key="2">
    <citation type="submission" date="2022-06" db="UniProtKB">
        <authorList>
            <consortium name="EnsemblMetazoa"/>
        </authorList>
    </citation>
    <scope>IDENTIFICATION</scope>
    <source>
        <strain evidence="8">DF5081</strain>
    </source>
</reference>
<organism evidence="8 9">
    <name type="scientific">Caenorhabditis japonica</name>
    <dbReference type="NCBI Taxonomy" id="281687"/>
    <lineage>
        <taxon>Eukaryota</taxon>
        <taxon>Metazoa</taxon>
        <taxon>Ecdysozoa</taxon>
        <taxon>Nematoda</taxon>
        <taxon>Chromadorea</taxon>
        <taxon>Rhabditida</taxon>
        <taxon>Rhabditina</taxon>
        <taxon>Rhabditomorpha</taxon>
        <taxon>Rhabditoidea</taxon>
        <taxon>Rhabditidae</taxon>
        <taxon>Peloderinae</taxon>
        <taxon>Caenorhabditis</taxon>
    </lineage>
</organism>
<accession>A0A8R1HUP7</accession>